<dbReference type="PANTHER" id="PTHR21107">
    <property type="entry name" value="CYTOCHROME C OXIDASE ASSEMBLY PROTEIN COX19"/>
    <property type="match status" value="1"/>
</dbReference>
<dbReference type="GO" id="GO:0005758">
    <property type="term" value="C:mitochondrial intermembrane space"/>
    <property type="evidence" value="ECO:0007669"/>
    <property type="project" value="TreeGrafter"/>
</dbReference>
<evidence type="ECO:0000259" key="7">
    <source>
        <dbReference type="Pfam" id="PF06747"/>
    </source>
</evidence>
<keyword evidence="2" id="KW-0963">Cytoplasm</keyword>
<evidence type="ECO:0000256" key="1">
    <source>
        <dbReference type="ARBA" id="ARBA00004496"/>
    </source>
</evidence>
<dbReference type="Pfam" id="PF06747">
    <property type="entry name" value="CHCH"/>
    <property type="match status" value="1"/>
</dbReference>
<gene>
    <name evidence="8" type="ORF">BE221DRAFT_73562</name>
</gene>
<name>A0A1Y5IIC7_OSTTA</name>
<dbReference type="PANTHER" id="PTHR21107:SF2">
    <property type="entry name" value="CYTOCHROME C OXIDASE ASSEMBLY PROTEIN COX19"/>
    <property type="match status" value="1"/>
</dbReference>
<dbReference type="SUPFAM" id="SSF47072">
    <property type="entry name" value="Cysteine alpha-hairpin motif"/>
    <property type="match status" value="1"/>
</dbReference>
<dbReference type="InterPro" id="IPR009069">
    <property type="entry name" value="Cys_alpha_HP_mot_SF"/>
</dbReference>
<comment type="similarity">
    <text evidence="4">Belongs to the COX19 family.</text>
</comment>
<dbReference type="Proteomes" id="UP000195557">
    <property type="component" value="Unassembled WGS sequence"/>
</dbReference>
<evidence type="ECO:0000313" key="8">
    <source>
        <dbReference type="EMBL" id="OUS46715.1"/>
    </source>
</evidence>
<evidence type="ECO:0000256" key="4">
    <source>
        <dbReference type="ARBA" id="ARBA00038223"/>
    </source>
</evidence>
<dbReference type="AlphaFoldDB" id="A0A1Y5IIC7"/>
<protein>
    <recommendedName>
        <fullName evidence="5">Cytochrome c oxidase assembly protein COX19</fullName>
    </recommendedName>
</protein>
<feature type="compositionally biased region" description="Low complexity" evidence="6">
    <location>
        <begin position="1"/>
        <end position="15"/>
    </location>
</feature>
<feature type="region of interest" description="Disordered" evidence="6">
    <location>
        <begin position="79"/>
        <end position="114"/>
    </location>
</feature>
<evidence type="ECO:0000256" key="6">
    <source>
        <dbReference type="SAM" id="MobiDB-lite"/>
    </source>
</evidence>
<dbReference type="InterPro" id="IPR010625">
    <property type="entry name" value="CHCH"/>
</dbReference>
<sequence>MSTPSSSGSRAPSAPERGTFPLDHFHECDETKKSYFECLERNAYDASACVEASKAYLECRMSRELMTKEDFGKLGFREGKTRTAAETKTASDDDDDLGDGHRVAGLRGASARKT</sequence>
<dbReference type="eggNOG" id="KOG3477">
    <property type="taxonomic scope" value="Eukaryota"/>
</dbReference>
<organism evidence="8">
    <name type="scientific">Ostreococcus tauri</name>
    <name type="common">Marine green alga</name>
    <dbReference type="NCBI Taxonomy" id="70448"/>
    <lineage>
        <taxon>Eukaryota</taxon>
        <taxon>Viridiplantae</taxon>
        <taxon>Chlorophyta</taxon>
        <taxon>Mamiellophyceae</taxon>
        <taxon>Mamiellales</taxon>
        <taxon>Bathycoccaceae</taxon>
        <taxon>Ostreococcus</taxon>
    </lineage>
</organism>
<feature type="domain" description="CHCH" evidence="7">
    <location>
        <begin position="28"/>
        <end position="61"/>
    </location>
</feature>
<evidence type="ECO:0000256" key="3">
    <source>
        <dbReference type="ARBA" id="ARBA00023157"/>
    </source>
</evidence>
<reference evidence="8" key="1">
    <citation type="submission" date="2017-04" db="EMBL/GenBank/DDBJ databases">
        <title>Population genomics of picophytoplankton unveils novel chromosome hypervariability.</title>
        <authorList>
            <consortium name="DOE Joint Genome Institute"/>
            <person name="Blanc-Mathieu R."/>
            <person name="Krasovec M."/>
            <person name="Hebrard M."/>
            <person name="Yau S."/>
            <person name="Desgranges E."/>
            <person name="Martin J."/>
            <person name="Schackwitz W."/>
            <person name="Kuo A."/>
            <person name="Salin G."/>
            <person name="Donnadieu C."/>
            <person name="Desdevises Y."/>
            <person name="Sanchez-Ferandin S."/>
            <person name="Moreau H."/>
            <person name="Rivals E."/>
            <person name="Grigoriev I.V."/>
            <person name="Grimsley N."/>
            <person name="Eyre-Walker A."/>
            <person name="Piganeau G."/>
        </authorList>
    </citation>
    <scope>NUCLEOTIDE SEQUENCE [LARGE SCALE GENOMIC DNA]</scope>
    <source>
        <strain evidence="8">RCC 1115</strain>
    </source>
</reference>
<dbReference type="InterPro" id="IPR051383">
    <property type="entry name" value="COX19"/>
</dbReference>
<evidence type="ECO:0000256" key="5">
    <source>
        <dbReference type="ARBA" id="ARBA00039385"/>
    </source>
</evidence>
<feature type="region of interest" description="Disordered" evidence="6">
    <location>
        <begin position="1"/>
        <end position="23"/>
    </location>
</feature>
<keyword evidence="3" id="KW-1015">Disulfide bond</keyword>
<proteinExistence type="inferred from homology"/>
<accession>A0A1Y5IIC7</accession>
<feature type="compositionally biased region" description="Basic and acidic residues" evidence="6">
    <location>
        <begin position="79"/>
        <end position="91"/>
    </location>
</feature>
<dbReference type="EMBL" id="KZ155781">
    <property type="protein sequence ID" value="OUS46715.1"/>
    <property type="molecule type" value="Genomic_DNA"/>
</dbReference>
<dbReference type="GO" id="GO:0033617">
    <property type="term" value="P:mitochondrial respiratory chain complex IV assembly"/>
    <property type="evidence" value="ECO:0007669"/>
    <property type="project" value="TreeGrafter"/>
</dbReference>
<dbReference type="PROSITE" id="PS51808">
    <property type="entry name" value="CHCH"/>
    <property type="match status" value="1"/>
</dbReference>
<evidence type="ECO:0000256" key="2">
    <source>
        <dbReference type="ARBA" id="ARBA00022490"/>
    </source>
</evidence>
<comment type="subcellular location">
    <subcellularLocation>
        <location evidence="1">Cytoplasm</location>
    </subcellularLocation>
</comment>